<sequence>MFNNSVLEAFKRFKLYKDSNEIKFTNLEEQILRCTSHEEKGNYLFITPKDNDYFLLVSIIYNALKMSYYNIFESENDILDIIEVGDILKYNKLLCKLKDKNDKYLILEFKDGTFHLPIGFRYKLSKYNGDAKVLNKMQNKPLKTNKKTKNLLAEIMGINIDEICKVNKKSMLIIENKKRISELVNSLYIKVGNNEKVALTEIFPMAYYSSVDNVYNFKGNSNKEEPILKFTSKIYVADELCKKIRNINFILFLPKKINNDDLYDLKEVERKKNVNKVSSIISPLELERQVGNQYLHEDFIVSNIDIDVKTIIGINSFNEKQIEYYKNYTDKNIEVNVVKGKDINKLRKEINRICSILSNSFINDDEIIKFIISTRKITKRIVSVPIPLEDFDKIIKIEFQTETIKYLINEFEKIYSEILMRNITSENRNNIFRIYNLVKELYSKVNNENLKWNELKSIITYSNTKTVSIINDNSIVRYAIKKYVRERFTYKKNIEVSNISKNEKQKNIFDVTVFTGLLEDNMYNNYLRYNTKSVICLFYQFEKKIFEFLRKRYISFYRNITQEDKEVIQVGLNEEEIYTEEDVYREVELDNKLEELTTISYANHIISNADLQGTNECCKVLKFTDGKKAFITKQFNAYELNEDREEILVKKPNELSVGQVLVFVNDIERDIVDSTIKDLLNIERIREVYYVSYKHSKKWKKILKNYMELNKYTYNDLKKSLNTKCIYRTTATIRSWVVDSIVGPQEKEIYHALAEITGDRYFLDNYNDIYESCNIIRSFQIKVRKAIAKSLLKIQSRDENDEIDNIIIDNCSGGFNHVIKVEIAKIYDKKIEIPCYLTNTVLEE</sequence>
<dbReference type="Proteomes" id="UP000247117">
    <property type="component" value="Unassembled WGS sequence"/>
</dbReference>
<evidence type="ECO:0000313" key="3">
    <source>
        <dbReference type="Proteomes" id="UP000247117"/>
    </source>
</evidence>
<organism evidence="2 3">
    <name type="scientific">Clostridium perfringens</name>
    <dbReference type="NCBI Taxonomy" id="1502"/>
    <lineage>
        <taxon>Bacteria</taxon>
        <taxon>Bacillati</taxon>
        <taxon>Bacillota</taxon>
        <taxon>Clostridia</taxon>
        <taxon>Eubacteriales</taxon>
        <taxon>Clostridiaceae</taxon>
        <taxon>Clostridium</taxon>
    </lineage>
</organism>
<dbReference type="RefSeq" id="WP_004457362.1">
    <property type="nucleotide sequence ID" value="NZ_CATNZB010000001.1"/>
</dbReference>
<gene>
    <name evidence="2" type="ORF">CYK91_01895</name>
</gene>
<dbReference type="NCBIfam" id="NF038316">
    <property type="entry name" value="DrmE_fam"/>
    <property type="match status" value="1"/>
</dbReference>
<name>A0AB37C8V1_CLOPF</name>
<dbReference type="Pfam" id="PF24957">
    <property type="entry name" value="DrmE_C"/>
    <property type="match status" value="1"/>
</dbReference>
<dbReference type="EMBL" id="PJTB01000001">
    <property type="protein sequence ID" value="PWX41905.1"/>
    <property type="molecule type" value="Genomic_DNA"/>
</dbReference>
<dbReference type="InterPro" id="IPR049794">
    <property type="entry name" value="DrmE"/>
</dbReference>
<evidence type="ECO:0000313" key="2">
    <source>
        <dbReference type="EMBL" id="PWX41905.1"/>
    </source>
</evidence>
<proteinExistence type="predicted"/>
<reference evidence="2 3" key="1">
    <citation type="journal article" date="2018" name="BMC Genomics">
        <title>Whole genome analysis reveals the diversity and evolutionary relationships between necrotic enteritis-causing strains of Clostridium perfringens.</title>
        <authorList>
            <person name="Lacey J.A."/>
            <person name="Allnutt T.R."/>
            <person name="Vezina B."/>
            <person name="Van T.T.H."/>
            <person name="Stent T."/>
            <person name="Han X."/>
            <person name="Rood J.I."/>
            <person name="Wade B."/>
            <person name="Keyburn A.L."/>
            <person name="Seeman T."/>
            <person name="Chen H."/>
            <person name="Haring V."/>
            <person name="Johanesen P.A."/>
            <person name="Lyras D."/>
            <person name="Moore R.J."/>
        </authorList>
    </citation>
    <scope>NUCLEOTIDE SEQUENCE [LARGE SCALE GENOMIC DNA]</scope>
    <source>
        <strain evidence="2 3">EUR-NE15</strain>
    </source>
</reference>
<feature type="domain" description="DISARM protein DrmE C-terminal" evidence="1">
    <location>
        <begin position="621"/>
        <end position="790"/>
    </location>
</feature>
<dbReference type="InterPro" id="IPR056666">
    <property type="entry name" value="DrmE_C"/>
</dbReference>
<accession>A0AB37C8V1</accession>
<dbReference type="AlphaFoldDB" id="A0AB37C8V1"/>
<evidence type="ECO:0000259" key="1">
    <source>
        <dbReference type="Pfam" id="PF24957"/>
    </source>
</evidence>
<comment type="caution">
    <text evidence="2">The sequence shown here is derived from an EMBL/GenBank/DDBJ whole genome shotgun (WGS) entry which is preliminary data.</text>
</comment>
<protein>
    <recommendedName>
        <fullName evidence="1">DISARM protein DrmE C-terminal domain-containing protein</fullName>
    </recommendedName>
</protein>